<organism evidence="2 3">
    <name type="scientific">Prorocentrum cordatum</name>
    <dbReference type="NCBI Taxonomy" id="2364126"/>
    <lineage>
        <taxon>Eukaryota</taxon>
        <taxon>Sar</taxon>
        <taxon>Alveolata</taxon>
        <taxon>Dinophyceae</taxon>
        <taxon>Prorocentrales</taxon>
        <taxon>Prorocentraceae</taxon>
        <taxon>Prorocentrum</taxon>
    </lineage>
</organism>
<evidence type="ECO:0000256" key="1">
    <source>
        <dbReference type="SAM" id="MobiDB-lite"/>
    </source>
</evidence>
<keyword evidence="3" id="KW-1185">Reference proteome</keyword>
<reference evidence="2" key="1">
    <citation type="submission" date="2023-10" db="EMBL/GenBank/DDBJ databases">
        <authorList>
            <person name="Chen Y."/>
            <person name="Shah S."/>
            <person name="Dougan E. K."/>
            <person name="Thang M."/>
            <person name="Chan C."/>
        </authorList>
    </citation>
    <scope>NUCLEOTIDE SEQUENCE [LARGE SCALE GENOMIC DNA]</scope>
</reference>
<protein>
    <submittedName>
        <fullName evidence="2">Uncharacterized protein</fullName>
    </submittedName>
</protein>
<comment type="caution">
    <text evidence="2">The sequence shown here is derived from an EMBL/GenBank/DDBJ whole genome shotgun (WGS) entry which is preliminary data.</text>
</comment>
<feature type="compositionally biased region" description="Polar residues" evidence="1">
    <location>
        <begin position="36"/>
        <end position="47"/>
    </location>
</feature>
<name>A0ABN9RWY4_9DINO</name>
<evidence type="ECO:0000313" key="2">
    <source>
        <dbReference type="EMBL" id="CAK0823633.1"/>
    </source>
</evidence>
<feature type="compositionally biased region" description="Basic and acidic residues" evidence="1">
    <location>
        <begin position="58"/>
        <end position="69"/>
    </location>
</feature>
<feature type="compositionally biased region" description="Gly residues" evidence="1">
    <location>
        <begin position="91"/>
        <end position="102"/>
    </location>
</feature>
<sequence>MTSPSSPNHRANPSKDGISRTYNNASIEFKDMRGRTMTQHITSSKSSFPDVESGVKATGHERRARERGGRQGAKHACQPGARAKKGCGNARTGGGPGSAAGS</sequence>
<dbReference type="Proteomes" id="UP001189429">
    <property type="component" value="Unassembled WGS sequence"/>
</dbReference>
<evidence type="ECO:0000313" key="3">
    <source>
        <dbReference type="Proteomes" id="UP001189429"/>
    </source>
</evidence>
<feature type="region of interest" description="Disordered" evidence="1">
    <location>
        <begin position="1"/>
        <end position="102"/>
    </location>
</feature>
<accession>A0ABN9RWY4</accession>
<gene>
    <name evidence="2" type="ORF">PCOR1329_LOCUS24276</name>
</gene>
<proteinExistence type="predicted"/>
<dbReference type="EMBL" id="CAUYUJ010008336">
    <property type="protein sequence ID" value="CAK0823633.1"/>
    <property type="molecule type" value="Genomic_DNA"/>
</dbReference>
<feature type="compositionally biased region" description="Polar residues" evidence="1">
    <location>
        <begin position="1"/>
        <end position="11"/>
    </location>
</feature>